<dbReference type="EC" id="3.1.6.1" evidence="8"/>
<dbReference type="GO" id="GO:0004065">
    <property type="term" value="F:arylsulfatase activity"/>
    <property type="evidence" value="ECO:0007669"/>
    <property type="project" value="UniProtKB-EC"/>
</dbReference>
<dbReference type="PANTHER" id="PTHR42693">
    <property type="entry name" value="ARYLSULFATASE FAMILY MEMBER"/>
    <property type="match status" value="1"/>
</dbReference>
<organism evidence="8 9">
    <name type="scientific">Lunatimonas lonarensis</name>
    <dbReference type="NCBI Taxonomy" id="1232681"/>
    <lineage>
        <taxon>Bacteria</taxon>
        <taxon>Pseudomonadati</taxon>
        <taxon>Bacteroidota</taxon>
        <taxon>Cytophagia</taxon>
        <taxon>Cytophagales</taxon>
        <taxon>Cyclobacteriaceae</taxon>
    </lineage>
</organism>
<proteinExistence type="inferred from homology"/>
<dbReference type="Gene3D" id="3.30.1120.10">
    <property type="match status" value="1"/>
</dbReference>
<keyword evidence="5 8" id="KW-0378">Hydrolase</keyword>
<dbReference type="PATRIC" id="fig|1288963.3.peg.1625"/>
<dbReference type="STRING" id="1232681.ADIS_1635"/>
<dbReference type="SUPFAM" id="SSF53649">
    <property type="entry name" value="Alkaline phosphatase-like"/>
    <property type="match status" value="1"/>
</dbReference>
<dbReference type="InterPro" id="IPR050738">
    <property type="entry name" value="Sulfatase"/>
</dbReference>
<keyword evidence="3" id="KW-0479">Metal-binding</keyword>
<evidence type="ECO:0000256" key="4">
    <source>
        <dbReference type="ARBA" id="ARBA00022729"/>
    </source>
</evidence>
<evidence type="ECO:0000256" key="6">
    <source>
        <dbReference type="ARBA" id="ARBA00022837"/>
    </source>
</evidence>
<dbReference type="EMBL" id="AQHR01000048">
    <property type="protein sequence ID" value="EON77922.1"/>
    <property type="molecule type" value="Genomic_DNA"/>
</dbReference>
<keyword evidence="9" id="KW-1185">Reference proteome</keyword>
<reference evidence="8 9" key="1">
    <citation type="submission" date="2013-02" db="EMBL/GenBank/DDBJ databases">
        <title>A novel strain isolated from Lonar lake, Maharashtra, India.</title>
        <authorList>
            <person name="Singh A."/>
        </authorList>
    </citation>
    <scope>NUCLEOTIDE SEQUENCE [LARGE SCALE GENOMIC DNA]</scope>
    <source>
        <strain evidence="8 9">AK24</strain>
    </source>
</reference>
<comment type="similarity">
    <text evidence="2">Belongs to the sulfatase family.</text>
</comment>
<dbReference type="RefSeq" id="WP_010853774.1">
    <property type="nucleotide sequence ID" value="NZ_AQHR01000048.1"/>
</dbReference>
<evidence type="ECO:0000256" key="2">
    <source>
        <dbReference type="ARBA" id="ARBA00008779"/>
    </source>
</evidence>
<feature type="domain" description="Sulfatase N-terminal" evidence="7">
    <location>
        <begin position="28"/>
        <end position="367"/>
    </location>
</feature>
<dbReference type="PROSITE" id="PS51257">
    <property type="entry name" value="PROKAR_LIPOPROTEIN"/>
    <property type="match status" value="1"/>
</dbReference>
<dbReference type="InterPro" id="IPR017850">
    <property type="entry name" value="Alkaline_phosphatase_core_sf"/>
</dbReference>
<protein>
    <submittedName>
        <fullName evidence="8">Arylsulfatase</fullName>
        <ecNumber evidence="8">3.1.6.1</ecNumber>
    </submittedName>
</protein>
<evidence type="ECO:0000313" key="8">
    <source>
        <dbReference type="EMBL" id="EON77922.1"/>
    </source>
</evidence>
<dbReference type="Gene3D" id="3.40.720.10">
    <property type="entry name" value="Alkaline Phosphatase, subunit A"/>
    <property type="match status" value="1"/>
</dbReference>
<keyword evidence="4" id="KW-0732">Signal</keyword>
<dbReference type="InterPro" id="IPR000917">
    <property type="entry name" value="Sulfatase_N"/>
</dbReference>
<dbReference type="GO" id="GO:0046872">
    <property type="term" value="F:metal ion binding"/>
    <property type="evidence" value="ECO:0007669"/>
    <property type="project" value="UniProtKB-KW"/>
</dbReference>
<dbReference type="OrthoDB" id="9764377at2"/>
<comment type="cofactor">
    <cofactor evidence="1">
        <name>Ca(2+)</name>
        <dbReference type="ChEBI" id="CHEBI:29108"/>
    </cofactor>
</comment>
<dbReference type="Pfam" id="PF00884">
    <property type="entry name" value="Sulfatase"/>
    <property type="match status" value="1"/>
</dbReference>
<keyword evidence="6" id="KW-0106">Calcium</keyword>
<accession>R7ZV14</accession>
<evidence type="ECO:0000256" key="5">
    <source>
        <dbReference type="ARBA" id="ARBA00022801"/>
    </source>
</evidence>
<evidence type="ECO:0000256" key="3">
    <source>
        <dbReference type="ARBA" id="ARBA00022723"/>
    </source>
</evidence>
<evidence type="ECO:0000313" key="9">
    <source>
        <dbReference type="Proteomes" id="UP000013909"/>
    </source>
</evidence>
<evidence type="ECO:0000259" key="7">
    <source>
        <dbReference type="Pfam" id="PF00884"/>
    </source>
</evidence>
<gene>
    <name evidence="8" type="ORF">ADIS_1635</name>
</gene>
<dbReference type="Proteomes" id="UP000013909">
    <property type="component" value="Unassembled WGS sequence"/>
</dbReference>
<evidence type="ECO:0000256" key="1">
    <source>
        <dbReference type="ARBA" id="ARBA00001913"/>
    </source>
</evidence>
<comment type="caution">
    <text evidence="8">The sequence shown here is derived from an EMBL/GenBank/DDBJ whole genome shotgun (WGS) entry which is preliminary data.</text>
</comment>
<name>R7ZV14_9BACT</name>
<dbReference type="AlphaFoldDB" id="R7ZV14"/>
<dbReference type="CDD" id="cd16144">
    <property type="entry name" value="ARS_like"/>
    <property type="match status" value="1"/>
</dbReference>
<dbReference type="PANTHER" id="PTHR42693:SF42">
    <property type="entry name" value="ARYLSULFATASE G"/>
    <property type="match status" value="1"/>
</dbReference>
<sequence length="524" mass="59172">MKYAIVFTFLGVIASVFSCGQREQEPLNVLFILVDDLGYADLGFMGSSYYETPNLDKLSEDSWIFTHGYSGSRVCSPARATIMTGQFTARHGITDWIGAKEGEEWRDQNRFDPMLPAYYRHGLDSAHTTLAEAFKAKGFRTFYAGKWHLGDEGSYPEDHGFDRNVGGWEKGSPMGGFFSPYQNPKITDGPPGENLTTRLASEVAAFMKEEGDSPFFAMLSFYAVHAPIQTTEEKWAKYREKAHKMGIAEKGFEMGEKLPFRIVQDNPVYAGLVETMDDAVGIVVDQLKALGLYERTIIVFTSDNGGVVAGDAFATSNLLVKGGKGQHWEGGFRVPYLIRVPHLKPTERISYPVTGADFFPTLLDLAGLPLLPMQHMDGVSLKPLMEGYELPDRALVWHYPHYGNQGGVPSSVIRKGPWKLIHHWESNKQSLYFLPDDPWEEEDVALAHNDIRVMLQTELSHYLEQTNASLPEPDPLFDEEKYNNRLADMRDRVLPNLEKQRLDFLDPNWQPNPDWWGSQPLTLD</sequence>